<organism evidence="1 2">
    <name type="scientific">Candidatus Sungbacteria bacterium RIFCSPHIGHO2_02_FULL_47_11</name>
    <dbReference type="NCBI Taxonomy" id="1802270"/>
    <lineage>
        <taxon>Bacteria</taxon>
        <taxon>Candidatus Sungiibacteriota</taxon>
    </lineage>
</organism>
<sequence length="567" mass="66752">MPDSEKRECQNCKGAFIIDASDFLFYEKMKVPPPTFCPQCRLQRRLMIRNERGLYKRKCDLCGKDVITIYAPEKPYTVYCNPCWWSEAWDPGKYGQEYDPKRNFFEQLRALSLRFPRSALVVDYPTMVNTEYANHAGFMKNCYLLYNGDYCENTHYATLITHNKDSLDANMLGESELCYEVINCGKCSRVFFSEDCVNCLGVYFSKDLVGCTNCFGCINLRNKSYFIFNKPYSKEAYEEKLKEFRLDSFAAVEHLKKELYTFWVGHPHKFMHGRHNVNVSGDYVYESKNAQYMHKARFVEDGKFCQLITLAPVKDVYDYTEWGQGAQRIYESITAGLGSSDIRFSYTCSRECIDIEYSMGLLSSQHMFGCVGLRNKQYCILNKQYAKEEYEKLREKIIQDMNERPYIDSKGRVFKYGEFFPYELSLFDYNETTAMEYYLLSKEEILERGWRWREPTPGQYKITLKLEDVPDSIFDVQDSIVNEVIACSSCGRAYRIIKPELELLRRFGLPVPRKCPECRHKERFARINPPRLWQRQCAKCGKELQTSYAPKRPEIVYCEECYQQEVI</sequence>
<comment type="caution">
    <text evidence="1">The sequence shown here is derived from an EMBL/GenBank/DDBJ whole genome shotgun (WGS) entry which is preliminary data.</text>
</comment>
<dbReference type="Proteomes" id="UP000179023">
    <property type="component" value="Unassembled WGS sequence"/>
</dbReference>
<dbReference type="AlphaFoldDB" id="A0A1G2KGJ9"/>
<protein>
    <recommendedName>
        <fullName evidence="3">Zinc-binding domain-containing protein</fullName>
    </recommendedName>
</protein>
<dbReference type="EMBL" id="MHQI01000062">
    <property type="protein sequence ID" value="OGZ98569.1"/>
    <property type="molecule type" value="Genomic_DNA"/>
</dbReference>
<dbReference type="STRING" id="1802270.A3C07_03875"/>
<evidence type="ECO:0008006" key="3">
    <source>
        <dbReference type="Google" id="ProtNLM"/>
    </source>
</evidence>
<name>A0A1G2KGJ9_9BACT</name>
<gene>
    <name evidence="1" type="ORF">A3C07_03875</name>
</gene>
<evidence type="ECO:0000313" key="2">
    <source>
        <dbReference type="Proteomes" id="UP000179023"/>
    </source>
</evidence>
<accession>A0A1G2KGJ9</accession>
<reference evidence="1 2" key="1">
    <citation type="journal article" date="2016" name="Nat. Commun.">
        <title>Thousands of microbial genomes shed light on interconnected biogeochemical processes in an aquifer system.</title>
        <authorList>
            <person name="Anantharaman K."/>
            <person name="Brown C.T."/>
            <person name="Hug L.A."/>
            <person name="Sharon I."/>
            <person name="Castelle C.J."/>
            <person name="Probst A.J."/>
            <person name="Thomas B.C."/>
            <person name="Singh A."/>
            <person name="Wilkins M.J."/>
            <person name="Karaoz U."/>
            <person name="Brodie E.L."/>
            <person name="Williams K.H."/>
            <person name="Hubbard S.S."/>
            <person name="Banfield J.F."/>
        </authorList>
    </citation>
    <scope>NUCLEOTIDE SEQUENCE [LARGE SCALE GENOMIC DNA]</scope>
</reference>
<evidence type="ECO:0000313" key="1">
    <source>
        <dbReference type="EMBL" id="OGZ98569.1"/>
    </source>
</evidence>
<proteinExistence type="predicted"/>